<dbReference type="SUPFAM" id="SSF53474">
    <property type="entry name" value="alpha/beta-Hydrolases"/>
    <property type="match status" value="1"/>
</dbReference>
<dbReference type="InterPro" id="IPR029058">
    <property type="entry name" value="AB_hydrolase_fold"/>
</dbReference>
<name>G5JUG0_9STRE</name>
<gene>
    <name evidence="3" type="ORF">STRMA_0783</name>
</gene>
<dbReference type="GO" id="GO:0008610">
    <property type="term" value="P:lipid biosynthetic process"/>
    <property type="evidence" value="ECO:0007669"/>
    <property type="project" value="TreeGrafter"/>
</dbReference>
<organism evidence="3 4">
    <name type="scientific">Streptococcus macacae NCTC 11558</name>
    <dbReference type="NCBI Taxonomy" id="764298"/>
    <lineage>
        <taxon>Bacteria</taxon>
        <taxon>Bacillati</taxon>
        <taxon>Bacillota</taxon>
        <taxon>Bacilli</taxon>
        <taxon>Lactobacillales</taxon>
        <taxon>Streptococcaceae</taxon>
        <taxon>Streptococcus</taxon>
    </lineage>
</organism>
<dbReference type="InterPro" id="IPR001031">
    <property type="entry name" value="Thioesterase"/>
</dbReference>
<keyword evidence="4" id="KW-1185">Reference proteome</keyword>
<dbReference type="AlphaFoldDB" id="G5JUG0"/>
<dbReference type="STRING" id="764298.STRMA_0783"/>
<protein>
    <submittedName>
        <fullName evidence="3">Gramicidin S biosynthesis protein GrsT</fullName>
    </submittedName>
</protein>
<evidence type="ECO:0000313" key="4">
    <source>
        <dbReference type="Proteomes" id="UP000003573"/>
    </source>
</evidence>
<feature type="domain" description="Thioesterase" evidence="2">
    <location>
        <begin position="22"/>
        <end position="232"/>
    </location>
</feature>
<accession>G5JUG0</accession>
<evidence type="ECO:0000256" key="1">
    <source>
        <dbReference type="ARBA" id="ARBA00007169"/>
    </source>
</evidence>
<dbReference type="EMBL" id="AEUW02000001">
    <property type="protein sequence ID" value="EHJ51985.1"/>
    <property type="molecule type" value="Genomic_DNA"/>
</dbReference>
<proteinExistence type="inferred from homology"/>
<comment type="similarity">
    <text evidence="1">Belongs to the thioesterase family.</text>
</comment>
<evidence type="ECO:0000313" key="3">
    <source>
        <dbReference type="EMBL" id="EHJ51985.1"/>
    </source>
</evidence>
<dbReference type="RefSeq" id="WP_003079460.1">
    <property type="nucleotide sequence ID" value="NZ_AEUW02000001.1"/>
</dbReference>
<evidence type="ECO:0000259" key="2">
    <source>
        <dbReference type="Pfam" id="PF00975"/>
    </source>
</evidence>
<dbReference type="PANTHER" id="PTHR11487">
    <property type="entry name" value="THIOESTERASE"/>
    <property type="match status" value="1"/>
</dbReference>
<dbReference type="PANTHER" id="PTHR11487:SF0">
    <property type="entry name" value="S-ACYL FATTY ACID SYNTHASE THIOESTERASE, MEDIUM CHAIN"/>
    <property type="match status" value="1"/>
</dbReference>
<dbReference type="Pfam" id="PF00975">
    <property type="entry name" value="Thioesterase"/>
    <property type="match status" value="1"/>
</dbReference>
<comment type="caution">
    <text evidence="3">The sequence shown here is derived from an EMBL/GenBank/DDBJ whole genome shotgun (WGS) entry which is preliminary data.</text>
</comment>
<dbReference type="InterPro" id="IPR012223">
    <property type="entry name" value="TEII"/>
</dbReference>
<dbReference type="Proteomes" id="UP000003573">
    <property type="component" value="Unassembled WGS sequence"/>
</dbReference>
<dbReference type="Gene3D" id="3.40.50.1820">
    <property type="entry name" value="alpha/beta hydrolase"/>
    <property type="match status" value="1"/>
</dbReference>
<dbReference type="eggNOG" id="COG3208">
    <property type="taxonomic scope" value="Bacteria"/>
</dbReference>
<sequence>MKSNIKLQTWFIESENSKENERLFIFHHAGGGASYYMPLLDYLSSYFNIYLIQLPGREHRIKESPYNDLEQLLSDLETVLLPYLDSSFIFLGHSMGAMIAFELAHRLKELYGKKPRHLFLSAMRAPHLSKEEKYRHLPDEQLLSKVFDLGGTQQELSNDKKLVSLILPTLRKDLELCDNYQYRRNIKLNVPVTILGGHKDKVVSIHDLLAWDSYFEDKFNVCVFKGGHFYFKDCFELLSSTLIKESL</sequence>
<reference evidence="3 4" key="1">
    <citation type="journal article" date="2014" name="Int. J. Syst. Evol. Microbiol.">
        <title>Phylogenomics and the dynamic genome evolution of the genus Streptococcus.</title>
        <authorList>
            <consortium name="The Broad Institute Genome Sequencing Platform"/>
            <person name="Richards V.P."/>
            <person name="Palmer S.R."/>
            <person name="Pavinski Bitar P.D."/>
            <person name="Qin X."/>
            <person name="Weinstock G.M."/>
            <person name="Highlander S.K."/>
            <person name="Town C.D."/>
            <person name="Burne R.A."/>
            <person name="Stanhope M.J."/>
        </authorList>
    </citation>
    <scope>NUCLEOTIDE SEQUENCE [LARGE SCALE GENOMIC DNA]</scope>
    <source>
        <strain evidence="3 4">NCTC 11558</strain>
    </source>
</reference>